<gene>
    <name evidence="1" type="ORF">TQ37_02730</name>
</gene>
<dbReference type="AlphaFoldDB" id="A0A0G8AX39"/>
<comment type="caution">
    <text evidence="1">The sequence shown here is derived from an EMBL/GenBank/DDBJ whole genome shotgun (WGS) entry which is preliminary data.</text>
</comment>
<dbReference type="Proteomes" id="UP000035037">
    <property type="component" value="Unassembled WGS sequence"/>
</dbReference>
<sequence>MNVPIARDPLRERMLKRATLPASNATVGRNNDSQLLPWSEALQTGQTAFQAINRTFSSTVFIGVVLLRVGVNHGWILVAYDRGLGEMLPAGNLKKSRWRQSQAGGASRRCGGTVGNSMFVHKSPWSWNMVSTDLFPISGLIQVSTRAVYQLS</sequence>
<evidence type="ECO:0000313" key="1">
    <source>
        <dbReference type="EMBL" id="KKZ13962.1"/>
    </source>
</evidence>
<reference evidence="1 2" key="2">
    <citation type="submission" date="2015-05" db="EMBL/GenBank/DDBJ databases">
        <title>Lifestyle Evolution in Cyanobacterial Symbionts of Sponges.</title>
        <authorList>
            <person name="Burgsdorf I."/>
            <person name="Slaby B.M."/>
            <person name="Handley K.M."/>
            <person name="Haber M."/>
            <person name="Blom J."/>
            <person name="Marshall C.W."/>
            <person name="Gilbert J.A."/>
            <person name="Hentschel U."/>
            <person name="Steindler L."/>
        </authorList>
    </citation>
    <scope>NUCLEOTIDE SEQUENCE [LARGE SCALE GENOMIC DNA]</scope>
    <source>
        <strain evidence="1">15L</strain>
    </source>
</reference>
<organism evidence="1 2">
    <name type="scientific">Candidatus Synechococcus spongiarum 15L</name>
    <dbReference type="NCBI Taxonomy" id="1608419"/>
    <lineage>
        <taxon>Bacteria</taxon>
        <taxon>Bacillati</taxon>
        <taxon>Cyanobacteriota</taxon>
        <taxon>Cyanophyceae</taxon>
        <taxon>Synechococcales</taxon>
        <taxon>Synechococcaceae</taxon>
        <taxon>Synechococcus</taxon>
    </lineage>
</organism>
<accession>A0A0G8AX39</accession>
<name>A0A0G8AX39_9SYNE</name>
<reference evidence="1 2" key="1">
    <citation type="submission" date="2015-02" db="EMBL/GenBank/DDBJ databases">
        <authorList>
            <person name="Slaby B."/>
            <person name="Hentschel U."/>
        </authorList>
    </citation>
    <scope>NUCLEOTIDE SEQUENCE [LARGE SCALE GENOMIC DNA]</scope>
    <source>
        <strain evidence="1">15L</strain>
    </source>
</reference>
<dbReference type="EMBL" id="JYFQ01000060">
    <property type="protein sequence ID" value="KKZ13962.1"/>
    <property type="molecule type" value="Genomic_DNA"/>
</dbReference>
<protein>
    <submittedName>
        <fullName evidence="1">Uncharacterized protein</fullName>
    </submittedName>
</protein>
<proteinExistence type="predicted"/>
<evidence type="ECO:0000313" key="2">
    <source>
        <dbReference type="Proteomes" id="UP000035037"/>
    </source>
</evidence>